<dbReference type="PANTHER" id="PTHR43065:SF10">
    <property type="entry name" value="PEROXIDE STRESS-ACTIVATED HISTIDINE KINASE MAK3"/>
    <property type="match status" value="1"/>
</dbReference>
<dbReference type="InterPro" id="IPR004358">
    <property type="entry name" value="Sig_transdc_His_kin-like_C"/>
</dbReference>
<dbReference type="Proteomes" id="UP000008721">
    <property type="component" value="Chromosome"/>
</dbReference>
<dbReference type="GO" id="GO:0000155">
    <property type="term" value="F:phosphorelay sensor kinase activity"/>
    <property type="evidence" value="ECO:0007669"/>
    <property type="project" value="InterPro"/>
</dbReference>
<evidence type="ECO:0000313" key="11">
    <source>
        <dbReference type="Proteomes" id="UP000008721"/>
    </source>
</evidence>
<evidence type="ECO:0000256" key="4">
    <source>
        <dbReference type="ARBA" id="ARBA00022679"/>
    </source>
</evidence>
<comment type="catalytic activity">
    <reaction evidence="1">
        <text>ATP + protein L-histidine = ADP + protein N-phospho-L-histidine.</text>
        <dbReference type="EC" id="2.7.13.3"/>
    </reaction>
</comment>
<dbReference type="InterPro" id="IPR005467">
    <property type="entry name" value="His_kinase_dom"/>
</dbReference>
<dbReference type="Gene3D" id="1.10.287.130">
    <property type="match status" value="1"/>
</dbReference>
<accession>E4TYM6</accession>
<dbReference type="SMART" id="SM00387">
    <property type="entry name" value="HATPase_c"/>
    <property type="match status" value="1"/>
</dbReference>
<dbReference type="Gene3D" id="3.30.565.10">
    <property type="entry name" value="Histidine kinase-like ATPase, C-terminal domain"/>
    <property type="match status" value="1"/>
</dbReference>
<reference evidence="10 11" key="1">
    <citation type="journal article" date="2012" name="Stand. Genomic Sci.">
        <title>Complete genome sequence of the sulfur compounds oxidizing chemolithoautotroph Sulfuricurvum kujiense type strain (YK-1(T)).</title>
        <authorList>
            <person name="Han C."/>
            <person name="Kotsyurbenko O."/>
            <person name="Chertkov O."/>
            <person name="Held B."/>
            <person name="Lapidus A."/>
            <person name="Nolan M."/>
            <person name="Lucas S."/>
            <person name="Hammon N."/>
            <person name="Deshpande S."/>
            <person name="Cheng J.F."/>
            <person name="Tapia R."/>
            <person name="Goodwin L.A."/>
            <person name="Pitluck S."/>
            <person name="Liolios K."/>
            <person name="Pagani I."/>
            <person name="Ivanova N."/>
            <person name="Mavromatis K."/>
            <person name="Mikhailova N."/>
            <person name="Pati A."/>
            <person name="Chen A."/>
            <person name="Palaniappan K."/>
            <person name="Land M."/>
            <person name="Hauser L."/>
            <person name="Chang Y.J."/>
            <person name="Jeffries C.D."/>
            <person name="Brambilla E.M."/>
            <person name="Rohde M."/>
            <person name="Spring S."/>
            <person name="Sikorski J."/>
            <person name="Goker M."/>
            <person name="Woyke T."/>
            <person name="Bristow J."/>
            <person name="Eisen J.A."/>
            <person name="Markowitz V."/>
            <person name="Hugenholtz P."/>
            <person name="Kyrpides N.C."/>
            <person name="Klenk H.P."/>
            <person name="Detter J.C."/>
        </authorList>
    </citation>
    <scope>NUCLEOTIDE SEQUENCE [LARGE SCALE GENOMIC DNA]</scope>
    <source>
        <strain evidence="11">ATCC BAA-921 / DSM 16994 / JCM 11577 / YK-1</strain>
    </source>
</reference>
<dbReference type="InterPro" id="IPR036890">
    <property type="entry name" value="HATPase_C_sf"/>
</dbReference>
<dbReference type="OrthoDB" id="9799273at2"/>
<proteinExistence type="predicted"/>
<dbReference type="STRING" id="709032.Sulku_1354"/>
<dbReference type="InterPro" id="IPR036097">
    <property type="entry name" value="HisK_dim/P_sf"/>
</dbReference>
<dbReference type="RefSeq" id="WP_013460214.1">
    <property type="nucleotide sequence ID" value="NC_014762.1"/>
</dbReference>
<dbReference type="EMBL" id="CP002355">
    <property type="protein sequence ID" value="ADR34017.1"/>
    <property type="molecule type" value="Genomic_DNA"/>
</dbReference>
<dbReference type="HOGENOM" id="CLU_000445_133_0_7"/>
<keyword evidence="11" id="KW-1185">Reference proteome</keyword>
<evidence type="ECO:0000256" key="8">
    <source>
        <dbReference type="ARBA" id="ARBA00023012"/>
    </source>
</evidence>
<evidence type="ECO:0000256" key="6">
    <source>
        <dbReference type="ARBA" id="ARBA00022777"/>
    </source>
</evidence>
<dbReference type="PANTHER" id="PTHR43065">
    <property type="entry name" value="SENSOR HISTIDINE KINASE"/>
    <property type="match status" value="1"/>
</dbReference>
<evidence type="ECO:0000256" key="1">
    <source>
        <dbReference type="ARBA" id="ARBA00000085"/>
    </source>
</evidence>
<evidence type="ECO:0000313" key="10">
    <source>
        <dbReference type="EMBL" id="ADR34017.1"/>
    </source>
</evidence>
<evidence type="ECO:0000259" key="9">
    <source>
        <dbReference type="PROSITE" id="PS50109"/>
    </source>
</evidence>
<organism evidence="10 11">
    <name type="scientific">Sulfuricurvum kujiense (strain ATCC BAA-921 / DSM 16994 / JCM 11577 / YK-1)</name>
    <dbReference type="NCBI Taxonomy" id="709032"/>
    <lineage>
        <taxon>Bacteria</taxon>
        <taxon>Pseudomonadati</taxon>
        <taxon>Campylobacterota</taxon>
        <taxon>Epsilonproteobacteria</taxon>
        <taxon>Campylobacterales</taxon>
        <taxon>Sulfurimonadaceae</taxon>
        <taxon>Sulfuricurvum</taxon>
    </lineage>
</organism>
<keyword evidence="7" id="KW-0067">ATP-binding</keyword>
<dbReference type="PROSITE" id="PS50109">
    <property type="entry name" value="HIS_KIN"/>
    <property type="match status" value="1"/>
</dbReference>
<protein>
    <recommendedName>
        <fullName evidence="2">histidine kinase</fullName>
        <ecNumber evidence="2">2.7.13.3</ecNumber>
    </recommendedName>
</protein>
<keyword evidence="3" id="KW-0597">Phosphoprotein</keyword>
<dbReference type="AlphaFoldDB" id="E4TYM6"/>
<keyword evidence="6 10" id="KW-0418">Kinase</keyword>
<dbReference type="InterPro" id="IPR003661">
    <property type="entry name" value="HisK_dim/P_dom"/>
</dbReference>
<dbReference type="EC" id="2.7.13.3" evidence="2"/>
<keyword evidence="8" id="KW-0902">Two-component regulatory system</keyword>
<name>E4TYM6_SULKY</name>
<dbReference type="InterPro" id="IPR003594">
    <property type="entry name" value="HATPase_dom"/>
</dbReference>
<dbReference type="GO" id="GO:0005524">
    <property type="term" value="F:ATP binding"/>
    <property type="evidence" value="ECO:0007669"/>
    <property type="project" value="UniProtKB-KW"/>
</dbReference>
<dbReference type="SUPFAM" id="SSF47384">
    <property type="entry name" value="Homodimeric domain of signal transducing histidine kinase"/>
    <property type="match status" value="1"/>
</dbReference>
<dbReference type="KEGG" id="sku:Sulku_1354"/>
<dbReference type="CDD" id="cd00082">
    <property type="entry name" value="HisKA"/>
    <property type="match status" value="1"/>
</dbReference>
<keyword evidence="5" id="KW-0547">Nucleotide-binding</keyword>
<dbReference type="SUPFAM" id="SSF55874">
    <property type="entry name" value="ATPase domain of HSP90 chaperone/DNA topoisomerase II/histidine kinase"/>
    <property type="match status" value="1"/>
</dbReference>
<gene>
    <name evidence="10" type="ordered locus">Sulku_1354</name>
</gene>
<dbReference type="PRINTS" id="PR00344">
    <property type="entry name" value="BCTRLSENSOR"/>
</dbReference>
<evidence type="ECO:0000256" key="3">
    <source>
        <dbReference type="ARBA" id="ARBA00022553"/>
    </source>
</evidence>
<dbReference type="Pfam" id="PF02518">
    <property type="entry name" value="HATPase_c"/>
    <property type="match status" value="1"/>
</dbReference>
<evidence type="ECO:0000256" key="7">
    <source>
        <dbReference type="ARBA" id="ARBA00022840"/>
    </source>
</evidence>
<evidence type="ECO:0000256" key="5">
    <source>
        <dbReference type="ARBA" id="ARBA00022741"/>
    </source>
</evidence>
<evidence type="ECO:0000256" key="2">
    <source>
        <dbReference type="ARBA" id="ARBA00012438"/>
    </source>
</evidence>
<keyword evidence="4" id="KW-0808">Transferase</keyword>
<sequence length="271" mass="30895">MKNCLQNLSIQSLNSDLIEKIEEEIEKNRQKDYLLFHQAKLASMEEMIENIAHQWRQPLNIVSMLFQKVYRLHKNGLLDNDTMSDALNQAMATISQMSKTIDDFRIHFEPNKEKVSYSLYSVIENIIALLKESLKFVNISLDISAQKDIELFGFPDDLKQVLLHLINNAKETIIFNNVSNGTIIIEITPSADKSEVMIRIYDNGGGINTQYLDKIFEPYFTTKHKSQGTGISLYMSKRIVEERLCGSIAAGNNEKGAFFTILIPTHTNSKG</sequence>
<dbReference type="eggNOG" id="COG4191">
    <property type="taxonomic scope" value="Bacteria"/>
</dbReference>
<feature type="domain" description="Histidine kinase" evidence="9">
    <location>
        <begin position="50"/>
        <end position="267"/>
    </location>
</feature>